<name>A0A6N3FMX3_EUBLI</name>
<dbReference type="GO" id="GO:0016747">
    <property type="term" value="F:acyltransferase activity, transferring groups other than amino-acyl groups"/>
    <property type="evidence" value="ECO:0007669"/>
    <property type="project" value="InterPro"/>
</dbReference>
<dbReference type="InterPro" id="IPR031165">
    <property type="entry name" value="GNAT_YJDJ"/>
</dbReference>
<gene>
    <name evidence="1" type="ORF">ELLFYP34_00489</name>
</gene>
<sequence>MIKYKDGDNRIYAVTEDGTEVGQIEFVPTGESMFIISHTEVAEDMGGLGIGKVLVEKAVQKARDEDKKIIPLCPFARAEFDKHPEYRELEANA</sequence>
<reference evidence="1" key="1">
    <citation type="submission" date="2019-11" db="EMBL/GenBank/DDBJ databases">
        <authorList>
            <person name="Feng L."/>
        </authorList>
    </citation>
    <scope>NUCLEOTIDE SEQUENCE</scope>
    <source>
        <strain evidence="1">ElimosumLFYP34</strain>
    </source>
</reference>
<dbReference type="AlphaFoldDB" id="A0A6N3FMX3"/>
<proteinExistence type="predicted"/>
<dbReference type="PANTHER" id="PTHR31435:SF10">
    <property type="entry name" value="BSR4717 PROTEIN"/>
    <property type="match status" value="1"/>
</dbReference>
<dbReference type="SUPFAM" id="SSF55729">
    <property type="entry name" value="Acyl-CoA N-acyltransferases (Nat)"/>
    <property type="match status" value="1"/>
</dbReference>
<accession>A0A6N3FMX3</accession>
<dbReference type="PROSITE" id="PS51186">
    <property type="entry name" value="GNAT"/>
    <property type="match status" value="1"/>
</dbReference>
<dbReference type="Gene3D" id="3.40.630.30">
    <property type="match status" value="1"/>
</dbReference>
<dbReference type="InterPro" id="IPR000182">
    <property type="entry name" value="GNAT_dom"/>
</dbReference>
<dbReference type="CDD" id="cd04301">
    <property type="entry name" value="NAT_SF"/>
    <property type="match status" value="1"/>
</dbReference>
<dbReference type="InterPro" id="IPR045057">
    <property type="entry name" value="Gcn5-rel_NAT"/>
</dbReference>
<evidence type="ECO:0000313" key="1">
    <source>
        <dbReference type="EMBL" id="VYU53196.1"/>
    </source>
</evidence>
<organism evidence="1">
    <name type="scientific">Eubacterium limosum</name>
    <dbReference type="NCBI Taxonomy" id="1736"/>
    <lineage>
        <taxon>Bacteria</taxon>
        <taxon>Bacillati</taxon>
        <taxon>Bacillota</taxon>
        <taxon>Clostridia</taxon>
        <taxon>Eubacteriales</taxon>
        <taxon>Eubacteriaceae</taxon>
        <taxon>Eubacterium</taxon>
    </lineage>
</organism>
<dbReference type="PROSITE" id="PS51729">
    <property type="entry name" value="GNAT_YJDJ"/>
    <property type="match status" value="1"/>
</dbReference>
<protein>
    <submittedName>
        <fullName evidence="1">Uncharacterized protein</fullName>
    </submittedName>
</protein>
<dbReference type="InterPro" id="IPR016181">
    <property type="entry name" value="Acyl_CoA_acyltransferase"/>
</dbReference>
<dbReference type="Pfam" id="PF14542">
    <property type="entry name" value="Acetyltransf_CG"/>
    <property type="match status" value="1"/>
</dbReference>
<dbReference type="EMBL" id="CACRTR010000012">
    <property type="protein sequence ID" value="VYU53196.1"/>
    <property type="molecule type" value="Genomic_DNA"/>
</dbReference>
<dbReference type="PANTHER" id="PTHR31435">
    <property type="entry name" value="PROTEIN NATD1"/>
    <property type="match status" value="1"/>
</dbReference>